<dbReference type="Proteomes" id="UP001485043">
    <property type="component" value="Unassembled WGS sequence"/>
</dbReference>
<evidence type="ECO:0000259" key="4">
    <source>
        <dbReference type="PROSITE" id="PS51352"/>
    </source>
</evidence>
<dbReference type="SUPFAM" id="SSF52833">
    <property type="entry name" value="Thioredoxin-like"/>
    <property type="match status" value="1"/>
</dbReference>
<protein>
    <recommendedName>
        <fullName evidence="4">Thioredoxin domain-containing protein</fullName>
    </recommendedName>
</protein>
<feature type="signal peptide" evidence="3">
    <location>
        <begin position="1"/>
        <end position="22"/>
    </location>
</feature>
<dbReference type="AlphaFoldDB" id="A0AAW1RR09"/>
<dbReference type="EMBL" id="JALJOV010002036">
    <property type="protein sequence ID" value="KAK9836060.1"/>
    <property type="molecule type" value="Genomic_DNA"/>
</dbReference>
<evidence type="ECO:0000256" key="3">
    <source>
        <dbReference type="SAM" id="SignalP"/>
    </source>
</evidence>
<name>A0AAW1RR09_9CHLO</name>
<dbReference type="GO" id="GO:0005783">
    <property type="term" value="C:endoplasmic reticulum"/>
    <property type="evidence" value="ECO:0007669"/>
    <property type="project" value="TreeGrafter"/>
</dbReference>
<dbReference type="PROSITE" id="PS51352">
    <property type="entry name" value="THIOREDOXIN_2"/>
    <property type="match status" value="1"/>
</dbReference>
<feature type="domain" description="Thioredoxin" evidence="4">
    <location>
        <begin position="15"/>
        <end position="133"/>
    </location>
</feature>
<comment type="caution">
    <text evidence="5">The sequence shown here is derived from an EMBL/GenBank/DDBJ whole genome shotgun (WGS) entry which is preliminary data.</text>
</comment>
<accession>A0AAW1RR09</accession>
<organism evidence="5 6">
    <name type="scientific">Apatococcus fuscideae</name>
    <dbReference type="NCBI Taxonomy" id="2026836"/>
    <lineage>
        <taxon>Eukaryota</taxon>
        <taxon>Viridiplantae</taxon>
        <taxon>Chlorophyta</taxon>
        <taxon>core chlorophytes</taxon>
        <taxon>Trebouxiophyceae</taxon>
        <taxon>Chlorellales</taxon>
        <taxon>Chlorellaceae</taxon>
        <taxon>Apatococcus</taxon>
    </lineage>
</organism>
<evidence type="ECO:0000256" key="1">
    <source>
        <dbReference type="ARBA" id="ARBA00006347"/>
    </source>
</evidence>
<proteinExistence type="inferred from homology"/>
<dbReference type="InterPro" id="IPR036249">
    <property type="entry name" value="Thioredoxin-like_sf"/>
</dbReference>
<evidence type="ECO:0000313" key="6">
    <source>
        <dbReference type="Proteomes" id="UP001485043"/>
    </source>
</evidence>
<evidence type="ECO:0000256" key="2">
    <source>
        <dbReference type="ARBA" id="ARBA00022729"/>
    </source>
</evidence>
<sequence>MMTCKLVLSALLISVVVAPSLAQFEHKAVANLGKDFDEQISDGRLHFVKLYAPWCGHCKRLASTWAELGEFFADDDKVSIDHVDCTVQKKVCSKAKIGGYPTLRLYFNGAEQETYRGSRDLDALKDIIMKTKSELLEETTS</sequence>
<dbReference type="InterPro" id="IPR017937">
    <property type="entry name" value="Thioredoxin_CS"/>
</dbReference>
<dbReference type="PANTHER" id="PTHR45672:SF3">
    <property type="entry name" value="THIOREDOXIN DOMAIN-CONTAINING PROTEIN 5"/>
    <property type="match status" value="1"/>
</dbReference>
<dbReference type="InterPro" id="IPR051063">
    <property type="entry name" value="PDI"/>
</dbReference>
<dbReference type="GO" id="GO:0003756">
    <property type="term" value="F:protein disulfide isomerase activity"/>
    <property type="evidence" value="ECO:0007669"/>
    <property type="project" value="TreeGrafter"/>
</dbReference>
<keyword evidence="6" id="KW-1185">Reference proteome</keyword>
<dbReference type="GO" id="GO:0006457">
    <property type="term" value="P:protein folding"/>
    <property type="evidence" value="ECO:0007669"/>
    <property type="project" value="TreeGrafter"/>
</dbReference>
<dbReference type="PROSITE" id="PS00194">
    <property type="entry name" value="THIOREDOXIN_1"/>
    <property type="match status" value="1"/>
</dbReference>
<feature type="chain" id="PRO_5043587276" description="Thioredoxin domain-containing protein" evidence="3">
    <location>
        <begin position="23"/>
        <end position="141"/>
    </location>
</feature>
<dbReference type="Pfam" id="PF00085">
    <property type="entry name" value="Thioredoxin"/>
    <property type="match status" value="1"/>
</dbReference>
<dbReference type="Gene3D" id="3.40.30.10">
    <property type="entry name" value="Glutaredoxin"/>
    <property type="match status" value="1"/>
</dbReference>
<dbReference type="InterPro" id="IPR013766">
    <property type="entry name" value="Thioredoxin_domain"/>
</dbReference>
<dbReference type="PANTHER" id="PTHR45672">
    <property type="entry name" value="PROTEIN DISULFIDE-ISOMERASE C17H9.14C-RELATED"/>
    <property type="match status" value="1"/>
</dbReference>
<keyword evidence="2 3" id="KW-0732">Signal</keyword>
<reference evidence="5 6" key="1">
    <citation type="journal article" date="2024" name="Nat. Commun.">
        <title>Phylogenomics reveals the evolutionary origins of lichenization in chlorophyte algae.</title>
        <authorList>
            <person name="Puginier C."/>
            <person name="Libourel C."/>
            <person name="Otte J."/>
            <person name="Skaloud P."/>
            <person name="Haon M."/>
            <person name="Grisel S."/>
            <person name="Petersen M."/>
            <person name="Berrin J.G."/>
            <person name="Delaux P.M."/>
            <person name="Dal Grande F."/>
            <person name="Keller J."/>
        </authorList>
    </citation>
    <scope>NUCLEOTIDE SEQUENCE [LARGE SCALE GENOMIC DNA]</scope>
    <source>
        <strain evidence="5 6">SAG 2523</strain>
    </source>
</reference>
<evidence type="ECO:0000313" key="5">
    <source>
        <dbReference type="EMBL" id="KAK9836060.1"/>
    </source>
</evidence>
<comment type="similarity">
    <text evidence="1">Belongs to the protein disulfide isomerase family.</text>
</comment>
<gene>
    <name evidence="5" type="ORF">WJX84_008401</name>
</gene>